<organism evidence="3 4">
    <name type="scientific">Marinospirillum insulare</name>
    <dbReference type="NCBI Taxonomy" id="217169"/>
    <lineage>
        <taxon>Bacteria</taxon>
        <taxon>Pseudomonadati</taxon>
        <taxon>Pseudomonadota</taxon>
        <taxon>Gammaproteobacteria</taxon>
        <taxon>Oceanospirillales</taxon>
        <taxon>Oceanospirillaceae</taxon>
        <taxon>Marinospirillum</taxon>
    </lineage>
</organism>
<dbReference type="EMBL" id="BSOR01000029">
    <property type="protein sequence ID" value="GLR64332.1"/>
    <property type="molecule type" value="Genomic_DNA"/>
</dbReference>
<evidence type="ECO:0000313" key="3">
    <source>
        <dbReference type="EMBL" id="GLR64332.1"/>
    </source>
</evidence>
<evidence type="ECO:0000256" key="1">
    <source>
        <dbReference type="ARBA" id="ARBA00022801"/>
    </source>
</evidence>
<name>A0ABQ5ZZ96_9GAMM</name>
<proteinExistence type="predicted"/>
<dbReference type="PANTHER" id="PTHR43156">
    <property type="entry name" value="STAGE II SPORULATION PROTEIN E-RELATED"/>
    <property type="match status" value="1"/>
</dbReference>
<dbReference type="InterPro" id="IPR036890">
    <property type="entry name" value="HATPase_C_sf"/>
</dbReference>
<dbReference type="InterPro" id="IPR052016">
    <property type="entry name" value="Bact_Sigma-Reg"/>
</dbReference>
<feature type="domain" description="PPM-type phosphatase" evidence="2">
    <location>
        <begin position="66"/>
        <end position="267"/>
    </location>
</feature>
<dbReference type="Gene3D" id="3.60.40.10">
    <property type="entry name" value="PPM-type phosphatase domain"/>
    <property type="match status" value="1"/>
</dbReference>
<dbReference type="SMART" id="SM00331">
    <property type="entry name" value="PP2C_SIG"/>
    <property type="match status" value="1"/>
</dbReference>
<reference evidence="4" key="1">
    <citation type="journal article" date="2019" name="Int. J. Syst. Evol. Microbiol.">
        <title>The Global Catalogue of Microorganisms (GCM) 10K type strain sequencing project: providing services to taxonomists for standard genome sequencing and annotation.</title>
        <authorList>
            <consortium name="The Broad Institute Genomics Platform"/>
            <consortium name="The Broad Institute Genome Sequencing Center for Infectious Disease"/>
            <person name="Wu L."/>
            <person name="Ma J."/>
        </authorList>
    </citation>
    <scope>NUCLEOTIDE SEQUENCE [LARGE SCALE GENOMIC DNA]</scope>
    <source>
        <strain evidence="4">NBRC 100033</strain>
    </source>
</reference>
<dbReference type="InterPro" id="IPR036457">
    <property type="entry name" value="PPM-type-like_dom_sf"/>
</dbReference>
<gene>
    <name evidence="3" type="ORF">GCM10007878_17700</name>
</gene>
<dbReference type="CDD" id="cd16936">
    <property type="entry name" value="HATPase_RsbW-like"/>
    <property type="match status" value="1"/>
</dbReference>
<dbReference type="InterPro" id="IPR001932">
    <property type="entry name" value="PPM-type_phosphatase-like_dom"/>
</dbReference>
<dbReference type="RefSeq" id="WP_027850432.1">
    <property type="nucleotide sequence ID" value="NZ_BSOR01000029.1"/>
</dbReference>
<dbReference type="Proteomes" id="UP001156682">
    <property type="component" value="Unassembled WGS sequence"/>
</dbReference>
<keyword evidence="4" id="KW-1185">Reference proteome</keyword>
<sequence>MTASDAQQLSLLKKQLEESNAALQSYLIASQAEAEMASHIFYNNLLDEKSEDLQGFDRYLLSKSEFCGDLILARYSPSGSIFVLHVDAMGQGLSATVTLLPVADVFHSMVDKGYALPMIVREMNRKMNYKLPPDRFVAASLIEVDLLHEQVSIWNGGMPPIYLLDAKGELVRSFHSTHLALGILDSDKFDAGVERLALPTEGGIFASSDGLIEQENAVGEHFGSQRLIKELKGNSPHFMTGRVVAALKSFTGLAKFSDDVSLFYLHFQELIFFLDQKELSAKSLRSLQDIHPFRWELTLKGRQLAEQEVASQCNNLLQQMGMPQPLCQRAFTVISELSTNAIDHGILGLSSNLKNFADGFAEYYTQRDKLILNLAEEDVLRITLDWQPSASQPRLVIEIQQTGEGFDADKVLAKTSDELSGRGLLLVKRLTSNLMYSDFGRLAQATLE</sequence>
<evidence type="ECO:0000259" key="2">
    <source>
        <dbReference type="SMART" id="SM00331"/>
    </source>
</evidence>
<dbReference type="Pfam" id="PF07228">
    <property type="entry name" value="SpoIIE"/>
    <property type="match status" value="1"/>
</dbReference>
<evidence type="ECO:0000313" key="4">
    <source>
        <dbReference type="Proteomes" id="UP001156682"/>
    </source>
</evidence>
<comment type="caution">
    <text evidence="3">The sequence shown here is derived from an EMBL/GenBank/DDBJ whole genome shotgun (WGS) entry which is preliminary data.</text>
</comment>
<accession>A0ABQ5ZZ96</accession>
<dbReference type="PANTHER" id="PTHR43156:SF2">
    <property type="entry name" value="STAGE II SPORULATION PROTEIN E"/>
    <property type="match status" value="1"/>
</dbReference>
<protein>
    <submittedName>
        <fullName evidence="3">Fused response regulator/phosphatase</fullName>
    </submittedName>
</protein>
<dbReference type="Gene3D" id="3.30.565.10">
    <property type="entry name" value="Histidine kinase-like ATPase, C-terminal domain"/>
    <property type="match status" value="1"/>
</dbReference>
<keyword evidence="1" id="KW-0378">Hydrolase</keyword>